<protein>
    <recommendedName>
        <fullName evidence="12">Pre-mRNA-processing factor 19</fullName>
        <ecNumber evidence="12">2.3.2.27</ecNumber>
    </recommendedName>
</protein>
<evidence type="ECO:0000256" key="9">
    <source>
        <dbReference type="ARBA" id="ARBA00022786"/>
    </source>
</evidence>
<comment type="similarity">
    <text evidence="3 12">Belongs to the WD repeat PRP19 family.</text>
</comment>
<dbReference type="GO" id="GO:0005737">
    <property type="term" value="C:cytoplasm"/>
    <property type="evidence" value="ECO:0007669"/>
    <property type="project" value="TreeGrafter"/>
</dbReference>
<dbReference type="GO" id="GO:0061630">
    <property type="term" value="F:ubiquitin protein ligase activity"/>
    <property type="evidence" value="ECO:0007669"/>
    <property type="project" value="UniProtKB-UniRule"/>
</dbReference>
<evidence type="ECO:0000256" key="2">
    <source>
        <dbReference type="ARBA" id="ARBA00004906"/>
    </source>
</evidence>
<evidence type="ECO:0000256" key="1">
    <source>
        <dbReference type="ARBA" id="ARBA00004123"/>
    </source>
</evidence>
<comment type="subunit">
    <text evidence="12">Homotetramer.</text>
</comment>
<dbReference type="SMART" id="SM00504">
    <property type="entry name" value="Ubox"/>
    <property type="match status" value="1"/>
</dbReference>
<dbReference type="PROSITE" id="PS51698">
    <property type="entry name" value="U_BOX"/>
    <property type="match status" value="1"/>
</dbReference>
<dbReference type="Pfam" id="PF04564">
    <property type="entry name" value="U-box"/>
    <property type="match status" value="1"/>
</dbReference>
<dbReference type="InterPro" id="IPR055340">
    <property type="entry name" value="RING-Ubox_PRP19"/>
</dbReference>
<comment type="pathway">
    <text evidence="2 12">Protein modification; protein ubiquitination.</text>
</comment>
<comment type="caution">
    <text evidence="14">The sequence shown here is derived from an EMBL/GenBank/DDBJ whole genome shotgun (WGS) entry which is preliminary data.</text>
</comment>
<dbReference type="PANTHER" id="PTHR43995">
    <property type="entry name" value="PRE-MRNA-PROCESSING FACTOR 19"/>
    <property type="match status" value="1"/>
</dbReference>
<evidence type="ECO:0000313" key="14">
    <source>
        <dbReference type="EMBL" id="KAG1541724.1"/>
    </source>
</evidence>
<dbReference type="FunFam" id="3.30.40.10:FF:000027">
    <property type="entry name" value="Pre-mRNA-processing factor 19, putative"/>
    <property type="match status" value="1"/>
</dbReference>
<feature type="domain" description="U-box" evidence="13">
    <location>
        <begin position="1"/>
        <end position="71"/>
    </location>
</feature>
<evidence type="ECO:0000256" key="10">
    <source>
        <dbReference type="ARBA" id="ARBA00023187"/>
    </source>
</evidence>
<evidence type="ECO:0000256" key="3">
    <source>
        <dbReference type="ARBA" id="ARBA00006388"/>
    </source>
</evidence>
<keyword evidence="12" id="KW-0234">DNA repair</keyword>
<name>A0A9P6Y820_RHIOR</name>
<keyword evidence="5 12" id="KW-0507">mRNA processing</keyword>
<dbReference type="Pfam" id="PF08606">
    <property type="entry name" value="Prp19"/>
    <property type="match status" value="1"/>
</dbReference>
<dbReference type="OrthoDB" id="687049at2759"/>
<organism evidence="14 15">
    <name type="scientific">Rhizopus oryzae</name>
    <name type="common">Mucormycosis agent</name>
    <name type="synonym">Rhizopus arrhizus var. delemar</name>
    <dbReference type="NCBI Taxonomy" id="64495"/>
    <lineage>
        <taxon>Eukaryota</taxon>
        <taxon>Fungi</taxon>
        <taxon>Fungi incertae sedis</taxon>
        <taxon>Mucoromycota</taxon>
        <taxon>Mucoromycotina</taxon>
        <taxon>Mucoromycetes</taxon>
        <taxon>Mucorales</taxon>
        <taxon>Mucorineae</taxon>
        <taxon>Rhizopodaceae</taxon>
        <taxon>Rhizopus</taxon>
    </lineage>
</organism>
<accession>A0A9P6Y820</accession>
<keyword evidence="11 12" id="KW-0539">Nucleus</keyword>
<dbReference type="GO" id="GO:0000974">
    <property type="term" value="C:Prp19 complex"/>
    <property type="evidence" value="ECO:0007669"/>
    <property type="project" value="UniProtKB-UniRule"/>
</dbReference>
<dbReference type="InterPro" id="IPR013915">
    <property type="entry name" value="Prp19_cc"/>
</dbReference>
<dbReference type="GO" id="GO:0006281">
    <property type="term" value="P:DNA repair"/>
    <property type="evidence" value="ECO:0007669"/>
    <property type="project" value="UniProtKB-KW"/>
</dbReference>
<keyword evidence="6 12" id="KW-0808">Transferase</keyword>
<evidence type="ECO:0000256" key="7">
    <source>
        <dbReference type="ARBA" id="ARBA00022728"/>
    </source>
</evidence>
<reference evidence="14" key="1">
    <citation type="journal article" date="2020" name="Microb. Genom.">
        <title>Genetic diversity of clinical and environmental Mucorales isolates obtained from an investigation of mucormycosis cases among solid organ transplant recipients.</title>
        <authorList>
            <person name="Nguyen M.H."/>
            <person name="Kaul D."/>
            <person name="Muto C."/>
            <person name="Cheng S.J."/>
            <person name="Richter R.A."/>
            <person name="Bruno V.M."/>
            <person name="Liu G."/>
            <person name="Beyhan S."/>
            <person name="Sundermann A.J."/>
            <person name="Mounaud S."/>
            <person name="Pasculle A.W."/>
            <person name="Nierman W.C."/>
            <person name="Driscoll E."/>
            <person name="Cumbie R."/>
            <person name="Clancy C.J."/>
            <person name="Dupont C.L."/>
        </authorList>
    </citation>
    <scope>NUCLEOTIDE SEQUENCE</scope>
    <source>
        <strain evidence="14">GL16</strain>
    </source>
</reference>
<dbReference type="GO" id="GO:0070534">
    <property type="term" value="P:protein K63-linked ubiquitination"/>
    <property type="evidence" value="ECO:0007669"/>
    <property type="project" value="UniProtKB-UniRule"/>
</dbReference>
<evidence type="ECO:0000256" key="5">
    <source>
        <dbReference type="ARBA" id="ARBA00022664"/>
    </source>
</evidence>
<keyword evidence="12" id="KW-0227">DNA damage</keyword>
<dbReference type="SUPFAM" id="SSF57850">
    <property type="entry name" value="RING/U-box"/>
    <property type="match status" value="1"/>
</dbReference>
<evidence type="ECO:0000256" key="4">
    <source>
        <dbReference type="ARBA" id="ARBA00022574"/>
    </source>
</evidence>
<gene>
    <name evidence="14" type="ORF">G6F51_007714</name>
</gene>
<dbReference type="Proteomes" id="UP000717996">
    <property type="component" value="Unassembled WGS sequence"/>
</dbReference>
<dbReference type="GO" id="GO:0000398">
    <property type="term" value="P:mRNA splicing, via spliceosome"/>
    <property type="evidence" value="ECO:0007669"/>
    <property type="project" value="InterPro"/>
</dbReference>
<dbReference type="InterPro" id="IPR003613">
    <property type="entry name" value="Ubox_domain"/>
</dbReference>
<dbReference type="CDD" id="cd16656">
    <property type="entry name" value="RING-Ubox_PRP19"/>
    <property type="match status" value="1"/>
</dbReference>
<comment type="function">
    <text evidence="12">Ubiquitin-protein ligase which is mainly involved pre-mRNA splicing and DNA repair. Required for pre-mRNA splicing as component of the spliceosome.</text>
</comment>
<dbReference type="AlphaFoldDB" id="A0A9P6Y820"/>
<evidence type="ECO:0000256" key="12">
    <source>
        <dbReference type="RuleBase" id="RU367101"/>
    </source>
</evidence>
<dbReference type="EC" id="2.3.2.27" evidence="12"/>
<comment type="subcellular location">
    <subcellularLocation>
        <location evidence="1 12">Nucleus</location>
    </subcellularLocation>
</comment>
<keyword evidence="10 12" id="KW-0508">mRNA splicing</keyword>
<dbReference type="PANTHER" id="PTHR43995:SF1">
    <property type="entry name" value="PRE-MRNA-PROCESSING FACTOR 19"/>
    <property type="match status" value="1"/>
</dbReference>
<evidence type="ECO:0000313" key="15">
    <source>
        <dbReference type="Proteomes" id="UP000717996"/>
    </source>
</evidence>
<dbReference type="Gene3D" id="3.30.40.10">
    <property type="entry name" value="Zinc/RING finger domain, C3HC4 (zinc finger)"/>
    <property type="match status" value="1"/>
</dbReference>
<evidence type="ECO:0000256" key="8">
    <source>
        <dbReference type="ARBA" id="ARBA00022737"/>
    </source>
</evidence>
<dbReference type="InterPro" id="IPR013083">
    <property type="entry name" value="Znf_RING/FYVE/PHD"/>
</dbReference>
<proteinExistence type="inferred from homology"/>
<keyword evidence="7 12" id="KW-0747">Spliceosome</keyword>
<dbReference type="InterPro" id="IPR038959">
    <property type="entry name" value="Prp19"/>
</dbReference>
<keyword evidence="8" id="KW-0677">Repeat</keyword>
<keyword evidence="9 12" id="KW-0833">Ubl conjugation pathway</keyword>
<evidence type="ECO:0000259" key="13">
    <source>
        <dbReference type="PROSITE" id="PS51698"/>
    </source>
</evidence>
<evidence type="ECO:0000256" key="6">
    <source>
        <dbReference type="ARBA" id="ARBA00022679"/>
    </source>
</evidence>
<comment type="catalytic activity">
    <reaction evidence="12">
        <text>S-ubiquitinyl-[E2 ubiquitin-conjugating enzyme]-L-cysteine + [acceptor protein]-L-lysine = [E2 ubiquitin-conjugating enzyme]-L-cysteine + N(6)-ubiquitinyl-[acceptor protein]-L-lysine.</text>
        <dbReference type="EC" id="2.3.2.27"/>
    </reaction>
</comment>
<dbReference type="EMBL" id="JAANIT010001185">
    <property type="protein sequence ID" value="KAG1541724.1"/>
    <property type="molecule type" value="Genomic_DNA"/>
</dbReference>
<dbReference type="GO" id="GO:0071006">
    <property type="term" value="C:U2-type catalytic step 1 spliceosome"/>
    <property type="evidence" value="ECO:0007669"/>
    <property type="project" value="TreeGrafter"/>
</dbReference>
<keyword evidence="4" id="KW-0853">WD repeat</keyword>
<evidence type="ECO:0000256" key="11">
    <source>
        <dbReference type="ARBA" id="ARBA00023242"/>
    </source>
</evidence>
<sequence length="128" mass="14568">MFCAISGEAPEQPVVSVKSGNIFERRLIEKYISEHGRDPVTNEEITADDLIEIKTTPETVKPRPPKLSSVPSLLSSLQNEWDSVMLESFTLKQQYQQVRQELSHALYQNDAATRVIARLKKERDAARE</sequence>